<dbReference type="GO" id="GO:0009279">
    <property type="term" value="C:cell outer membrane"/>
    <property type="evidence" value="ECO:0007669"/>
    <property type="project" value="UniProtKB-SubCell"/>
</dbReference>
<keyword evidence="4" id="KW-1134">Transmembrane beta strand</keyword>
<dbReference type="Gene3D" id="1.20.1600.10">
    <property type="entry name" value="Outer membrane efflux proteins (OEP)"/>
    <property type="match status" value="1"/>
</dbReference>
<keyword evidence="7" id="KW-0998">Cell outer membrane</keyword>
<dbReference type="PANTHER" id="PTHR30026">
    <property type="entry name" value="OUTER MEMBRANE PROTEIN TOLC"/>
    <property type="match status" value="1"/>
</dbReference>
<gene>
    <name evidence="9" type="ORF">DN412_39515</name>
</gene>
<keyword evidence="5" id="KW-0812">Transmembrane</keyword>
<keyword evidence="8" id="KW-0732">Signal</keyword>
<keyword evidence="10" id="KW-1185">Reference proteome</keyword>
<dbReference type="InterPro" id="IPR003423">
    <property type="entry name" value="OMP_efflux"/>
</dbReference>
<dbReference type="AlphaFoldDB" id="A0A370NHE1"/>
<dbReference type="PANTHER" id="PTHR30026:SF20">
    <property type="entry name" value="OUTER MEMBRANE PROTEIN TOLC"/>
    <property type="match status" value="1"/>
</dbReference>
<dbReference type="GO" id="GO:0015288">
    <property type="term" value="F:porin activity"/>
    <property type="evidence" value="ECO:0007669"/>
    <property type="project" value="TreeGrafter"/>
</dbReference>
<feature type="chain" id="PRO_5016951400" evidence="8">
    <location>
        <begin position="26"/>
        <end position="449"/>
    </location>
</feature>
<evidence type="ECO:0000256" key="5">
    <source>
        <dbReference type="ARBA" id="ARBA00022692"/>
    </source>
</evidence>
<dbReference type="Pfam" id="PF02321">
    <property type="entry name" value="OEP"/>
    <property type="match status" value="2"/>
</dbReference>
<evidence type="ECO:0000256" key="1">
    <source>
        <dbReference type="ARBA" id="ARBA00004442"/>
    </source>
</evidence>
<evidence type="ECO:0000256" key="2">
    <source>
        <dbReference type="ARBA" id="ARBA00007613"/>
    </source>
</evidence>
<dbReference type="Proteomes" id="UP000255165">
    <property type="component" value="Unassembled WGS sequence"/>
</dbReference>
<reference evidence="10" key="1">
    <citation type="submission" date="2018-06" db="EMBL/GenBank/DDBJ databases">
        <authorList>
            <person name="Feng T."/>
            <person name="Jeon C.O."/>
        </authorList>
    </citation>
    <scope>NUCLEOTIDE SEQUENCE [LARGE SCALE GENOMIC DNA]</scope>
    <source>
        <strain evidence="10">S23</strain>
    </source>
</reference>
<evidence type="ECO:0000256" key="3">
    <source>
        <dbReference type="ARBA" id="ARBA00022448"/>
    </source>
</evidence>
<accession>A0A370NHE1</accession>
<dbReference type="InterPro" id="IPR051906">
    <property type="entry name" value="TolC-like"/>
</dbReference>
<evidence type="ECO:0000256" key="7">
    <source>
        <dbReference type="ARBA" id="ARBA00023237"/>
    </source>
</evidence>
<feature type="signal peptide" evidence="8">
    <location>
        <begin position="1"/>
        <end position="25"/>
    </location>
</feature>
<protein>
    <submittedName>
        <fullName evidence="9">Type I secretion protein TolC</fullName>
    </submittedName>
</protein>
<comment type="caution">
    <text evidence="9">The sequence shown here is derived from an EMBL/GenBank/DDBJ whole genome shotgun (WGS) entry which is preliminary data.</text>
</comment>
<dbReference type="GO" id="GO:1990281">
    <property type="term" value="C:efflux pump complex"/>
    <property type="evidence" value="ECO:0007669"/>
    <property type="project" value="TreeGrafter"/>
</dbReference>
<keyword evidence="6" id="KW-0472">Membrane</keyword>
<evidence type="ECO:0000256" key="8">
    <source>
        <dbReference type="SAM" id="SignalP"/>
    </source>
</evidence>
<evidence type="ECO:0000256" key="6">
    <source>
        <dbReference type="ARBA" id="ARBA00023136"/>
    </source>
</evidence>
<sequence length="449" mass="49045">MRMKRFWIATMLAVGANCAAPTVRAADLATVMAEAIAYDAGYAAARAAAEIGREAVPRARAALLPRIDAGWGRAYNQVETEDFPAVRYWQNGWSVGLTQPVFDWGRWMAYRQASLAEARAEVELARFRQDLLLRVSRAYFGYLAADDEAARATGYLKAVTEQRTLIERRRAGGEATVVDAREAQAQVIAAQLMQANARTAQQASRRAIETLIGRPFVACSRLPAVIAPMRRAPDADERWIDRAGTKSYPVQLAEIEVSNAQYETRKVRAQQYPVVAVTGSHSPAGSASGYARPTTTTTAMLTVTLPVFAGGEMQASLRAALASEDKFNSALHSAARQASADARESLRKLHWAGEQHALLGQLVQSREDTLAATRIGYTAGSRANLDVLRALDALYLARQEQLRASYDMLLAFLQLKADVAALSFDDIAHVDNLLVNRDPSNSECNASER</sequence>
<dbReference type="SUPFAM" id="SSF56954">
    <property type="entry name" value="Outer membrane efflux proteins (OEP)"/>
    <property type="match status" value="1"/>
</dbReference>
<keyword evidence="3" id="KW-0813">Transport</keyword>
<name>A0A370NHE1_9BURK</name>
<dbReference type="EMBL" id="QKWJ01000122">
    <property type="protein sequence ID" value="RDK04983.1"/>
    <property type="molecule type" value="Genomic_DNA"/>
</dbReference>
<organism evidence="9 10">
    <name type="scientific">Cupriavidus lacunae</name>
    <dbReference type="NCBI Taxonomy" id="2666307"/>
    <lineage>
        <taxon>Bacteria</taxon>
        <taxon>Pseudomonadati</taxon>
        <taxon>Pseudomonadota</taxon>
        <taxon>Betaproteobacteria</taxon>
        <taxon>Burkholderiales</taxon>
        <taxon>Burkholderiaceae</taxon>
        <taxon>Cupriavidus</taxon>
    </lineage>
</organism>
<evidence type="ECO:0000313" key="10">
    <source>
        <dbReference type="Proteomes" id="UP000255165"/>
    </source>
</evidence>
<comment type="subcellular location">
    <subcellularLocation>
        <location evidence="1">Cell outer membrane</location>
    </subcellularLocation>
</comment>
<dbReference type="GO" id="GO:0015562">
    <property type="term" value="F:efflux transmembrane transporter activity"/>
    <property type="evidence" value="ECO:0007669"/>
    <property type="project" value="InterPro"/>
</dbReference>
<proteinExistence type="inferred from homology"/>
<evidence type="ECO:0000313" key="9">
    <source>
        <dbReference type="EMBL" id="RDK04983.1"/>
    </source>
</evidence>
<comment type="similarity">
    <text evidence="2">Belongs to the outer membrane factor (OMF) (TC 1.B.17) family.</text>
</comment>
<evidence type="ECO:0000256" key="4">
    <source>
        <dbReference type="ARBA" id="ARBA00022452"/>
    </source>
</evidence>